<dbReference type="InterPro" id="IPR002686">
    <property type="entry name" value="Transposase_17"/>
</dbReference>
<dbReference type="Proteomes" id="UP000075531">
    <property type="component" value="Unassembled WGS sequence"/>
</dbReference>
<feature type="domain" description="Transposase IS200-like" evidence="1">
    <location>
        <begin position="15"/>
        <end position="135"/>
    </location>
</feature>
<dbReference type="GO" id="GO:0003677">
    <property type="term" value="F:DNA binding"/>
    <property type="evidence" value="ECO:0007669"/>
    <property type="project" value="InterPro"/>
</dbReference>
<gene>
    <name evidence="2" type="ORF">CLTEP_27860</name>
</gene>
<dbReference type="AlphaFoldDB" id="A0A151AI07"/>
<dbReference type="RefSeq" id="WP_066827659.1">
    <property type="nucleotide sequence ID" value="NZ_LTBA01000111.1"/>
</dbReference>
<evidence type="ECO:0000259" key="1">
    <source>
        <dbReference type="SMART" id="SM01321"/>
    </source>
</evidence>
<dbReference type="GO" id="GO:0004803">
    <property type="term" value="F:transposase activity"/>
    <property type="evidence" value="ECO:0007669"/>
    <property type="project" value="InterPro"/>
</dbReference>
<dbReference type="Gene3D" id="3.30.70.1290">
    <property type="entry name" value="Transposase IS200-like"/>
    <property type="match status" value="1"/>
</dbReference>
<comment type="caution">
    <text evidence="2">The sequence shown here is derived from an EMBL/GenBank/DDBJ whole genome shotgun (WGS) entry which is preliminary data.</text>
</comment>
<protein>
    <submittedName>
        <fullName evidence="2">Transposase IS200 like protein</fullName>
    </submittedName>
</protein>
<reference evidence="2 3" key="1">
    <citation type="submission" date="2016-02" db="EMBL/GenBank/DDBJ databases">
        <title>Genome sequence of Clostridium tepidiprofundi DSM 19306.</title>
        <authorList>
            <person name="Poehlein A."/>
            <person name="Daniel R."/>
        </authorList>
    </citation>
    <scope>NUCLEOTIDE SEQUENCE [LARGE SCALE GENOMIC DNA]</scope>
    <source>
        <strain evidence="2 3">DSM 19306</strain>
    </source>
</reference>
<sequence length="138" mass="16004">MSLKNTKTKTTSHSKYNINYHIVFCPKYRHNIFKDELGYELSKCFKVIFHCYSYALIEQEIMPDHVHLFISAPPTVAPVDIVKKLKSVSANEIFKGFPKLKQSKFWSSGLWSRGYYIDTAGTVSSETIQKYIQNQKNV</sequence>
<dbReference type="SUPFAM" id="SSF143422">
    <property type="entry name" value="Transposase IS200-like"/>
    <property type="match status" value="1"/>
</dbReference>
<dbReference type="Pfam" id="PF01797">
    <property type="entry name" value="Y1_Tnp"/>
    <property type="match status" value="1"/>
</dbReference>
<evidence type="ECO:0000313" key="3">
    <source>
        <dbReference type="Proteomes" id="UP000075531"/>
    </source>
</evidence>
<name>A0A151AI07_9CLOT</name>
<organism evidence="2 3">
    <name type="scientific">Clostridium tepidiprofundi DSM 19306</name>
    <dbReference type="NCBI Taxonomy" id="1121338"/>
    <lineage>
        <taxon>Bacteria</taxon>
        <taxon>Bacillati</taxon>
        <taxon>Bacillota</taxon>
        <taxon>Clostridia</taxon>
        <taxon>Eubacteriales</taxon>
        <taxon>Clostridiaceae</taxon>
        <taxon>Clostridium</taxon>
    </lineage>
</organism>
<dbReference type="SMART" id="SM01321">
    <property type="entry name" value="Y1_Tnp"/>
    <property type="match status" value="1"/>
</dbReference>
<dbReference type="NCBIfam" id="NF033573">
    <property type="entry name" value="transpos_IS200"/>
    <property type="match status" value="1"/>
</dbReference>
<keyword evidence="3" id="KW-1185">Reference proteome</keyword>
<dbReference type="PANTHER" id="PTHR33360:SF2">
    <property type="entry name" value="TRANSPOSASE FOR INSERTION SEQUENCE ELEMENT IS200"/>
    <property type="match status" value="1"/>
</dbReference>
<dbReference type="OrthoDB" id="9798161at2"/>
<dbReference type="PATRIC" id="fig|1121338.3.peg.2936"/>
<dbReference type="PANTHER" id="PTHR33360">
    <property type="entry name" value="TRANSPOSASE FOR INSERTION SEQUENCE ELEMENT IS200"/>
    <property type="match status" value="1"/>
</dbReference>
<dbReference type="GO" id="GO:0006313">
    <property type="term" value="P:DNA transposition"/>
    <property type="evidence" value="ECO:0007669"/>
    <property type="project" value="InterPro"/>
</dbReference>
<proteinExistence type="predicted"/>
<dbReference type="InterPro" id="IPR036515">
    <property type="entry name" value="Transposase_17_sf"/>
</dbReference>
<accession>A0A151AI07</accession>
<evidence type="ECO:0000313" key="2">
    <source>
        <dbReference type="EMBL" id="KYH27316.1"/>
    </source>
</evidence>
<dbReference type="EMBL" id="LTBA01000111">
    <property type="protein sequence ID" value="KYH27316.1"/>
    <property type="molecule type" value="Genomic_DNA"/>
</dbReference>